<comment type="similarity">
    <text evidence="6">Belongs to the protein kinase superfamily.</text>
</comment>
<dbReference type="Gene3D" id="3.30.200.20">
    <property type="entry name" value="Phosphorylase Kinase, domain 1"/>
    <property type="match status" value="1"/>
</dbReference>
<feature type="compositionally biased region" description="Acidic residues" evidence="7">
    <location>
        <begin position="55"/>
        <end position="69"/>
    </location>
</feature>
<dbReference type="PROSITE" id="PS00107">
    <property type="entry name" value="PROTEIN_KINASE_ATP"/>
    <property type="match status" value="1"/>
</dbReference>
<dbReference type="GO" id="GO:0035556">
    <property type="term" value="P:intracellular signal transduction"/>
    <property type="evidence" value="ECO:0007669"/>
    <property type="project" value="TreeGrafter"/>
</dbReference>
<feature type="domain" description="Protein kinase" evidence="8">
    <location>
        <begin position="135"/>
        <end position="446"/>
    </location>
</feature>
<dbReference type="Proteomes" id="UP000326939">
    <property type="component" value="Chromosome 4"/>
</dbReference>
<dbReference type="InterPro" id="IPR008271">
    <property type="entry name" value="Ser/Thr_kinase_AS"/>
</dbReference>
<dbReference type="GO" id="GO:0004674">
    <property type="term" value="F:protein serine/threonine kinase activity"/>
    <property type="evidence" value="ECO:0007669"/>
    <property type="project" value="UniProtKB-KW"/>
</dbReference>
<dbReference type="SMART" id="SM00220">
    <property type="entry name" value="S_TKc"/>
    <property type="match status" value="1"/>
</dbReference>
<evidence type="ECO:0000256" key="7">
    <source>
        <dbReference type="SAM" id="MobiDB-lite"/>
    </source>
</evidence>
<dbReference type="PANTHER" id="PTHR24346">
    <property type="entry name" value="MAP/MICROTUBULE AFFINITY-REGULATING KINASE"/>
    <property type="match status" value="1"/>
</dbReference>
<dbReference type="Gene3D" id="1.10.510.10">
    <property type="entry name" value="Transferase(Phosphotransferase) domain 1"/>
    <property type="match status" value="2"/>
</dbReference>
<dbReference type="PROSITE" id="PS00108">
    <property type="entry name" value="PROTEIN_KINASE_ST"/>
    <property type="match status" value="1"/>
</dbReference>
<evidence type="ECO:0000313" key="10">
    <source>
        <dbReference type="Proteomes" id="UP000326939"/>
    </source>
</evidence>
<feature type="region of interest" description="Disordered" evidence="7">
    <location>
        <begin position="55"/>
        <end position="78"/>
    </location>
</feature>
<proteinExistence type="inferred from homology"/>
<name>A0A5N5N2Q7_9ROSI</name>
<keyword evidence="3" id="KW-0418">Kinase</keyword>
<evidence type="ECO:0000256" key="3">
    <source>
        <dbReference type="ARBA" id="ARBA00022777"/>
    </source>
</evidence>
<protein>
    <recommendedName>
        <fullName evidence="8">Protein kinase domain-containing protein</fullName>
    </recommendedName>
</protein>
<evidence type="ECO:0000256" key="2">
    <source>
        <dbReference type="ARBA" id="ARBA00022741"/>
    </source>
</evidence>
<dbReference type="CDD" id="cd14008">
    <property type="entry name" value="STKc_LKB1_CaMKK"/>
    <property type="match status" value="1"/>
</dbReference>
<keyword evidence="1" id="KW-0808">Transferase</keyword>
<feature type="binding site" evidence="5">
    <location>
        <position position="164"/>
    </location>
    <ligand>
        <name>ATP</name>
        <dbReference type="ChEBI" id="CHEBI:30616"/>
    </ligand>
</feature>
<dbReference type="Pfam" id="PF00069">
    <property type="entry name" value="Pkinase"/>
    <property type="match status" value="1"/>
</dbReference>
<gene>
    <name evidence="9" type="ORF">DKX38_006661</name>
</gene>
<reference evidence="10" key="1">
    <citation type="journal article" date="2019" name="Gigascience">
        <title>De novo genome assembly of the endangered Acer yangbiense, a plant species with extremely small populations endemic to Yunnan Province, China.</title>
        <authorList>
            <person name="Yang J."/>
            <person name="Wariss H.M."/>
            <person name="Tao L."/>
            <person name="Zhang R."/>
            <person name="Yun Q."/>
            <person name="Hollingsworth P."/>
            <person name="Dao Z."/>
            <person name="Luo G."/>
            <person name="Guo H."/>
            <person name="Ma Y."/>
            <person name="Sun W."/>
        </authorList>
    </citation>
    <scope>NUCLEOTIDE SEQUENCE [LARGE SCALE GENOMIC DNA]</scope>
    <source>
        <strain evidence="10">cv. br00</strain>
    </source>
</reference>
<comment type="caution">
    <text evidence="9">The sequence shown here is derived from an EMBL/GenBank/DDBJ whole genome shotgun (WGS) entry which is preliminary data.</text>
</comment>
<evidence type="ECO:0000313" key="9">
    <source>
        <dbReference type="EMBL" id="KAB5561704.1"/>
    </source>
</evidence>
<dbReference type="EMBL" id="VDCV01000004">
    <property type="protein sequence ID" value="KAB5561704.1"/>
    <property type="molecule type" value="Genomic_DNA"/>
</dbReference>
<keyword evidence="4 5" id="KW-0067">ATP-binding</keyword>
<dbReference type="InterPro" id="IPR000719">
    <property type="entry name" value="Prot_kinase_dom"/>
</dbReference>
<keyword evidence="6" id="KW-0723">Serine/threonine-protein kinase</keyword>
<evidence type="ECO:0000256" key="6">
    <source>
        <dbReference type="RuleBase" id="RU000304"/>
    </source>
</evidence>
<keyword evidence="2 5" id="KW-0547">Nucleotide-binding</keyword>
<evidence type="ECO:0000259" key="8">
    <source>
        <dbReference type="PROSITE" id="PS50011"/>
    </source>
</evidence>
<dbReference type="PANTHER" id="PTHR24346:SF39">
    <property type="entry name" value="SERINE_THREONINE-PROTEIN KINASE GRIK1-RELATED"/>
    <property type="match status" value="1"/>
</dbReference>
<dbReference type="InterPro" id="IPR017441">
    <property type="entry name" value="Protein_kinase_ATP_BS"/>
</dbReference>
<keyword evidence="10" id="KW-1185">Reference proteome</keyword>
<dbReference type="GO" id="GO:0005737">
    <property type="term" value="C:cytoplasm"/>
    <property type="evidence" value="ECO:0007669"/>
    <property type="project" value="TreeGrafter"/>
</dbReference>
<accession>A0A5N5N2Q7</accession>
<dbReference type="PROSITE" id="PS50011">
    <property type="entry name" value="PROTEIN_KINASE_DOM"/>
    <property type="match status" value="1"/>
</dbReference>
<dbReference type="SUPFAM" id="SSF56112">
    <property type="entry name" value="Protein kinase-like (PK-like)"/>
    <property type="match status" value="1"/>
</dbReference>
<sequence>MFRESYSFARAMGCCSCFGFLRKPKQRPMPISSGGRNYNNNNNNNLSQEFLLNGEIDDDEDDGDGDGEDGASFNGDITGTSYCDNAEVLNRAKRSEEILRLRELNGLVCRQYPVKETHLLVRSEDENGNKMVNEYVRQYKIGAGSYGKVVLYQSSIDGKHYAIKAFHKSHLLKLRVAPSETAMTDVLREVFAYSLLGHQEWGILVLAIDSAVLARHLAEEELQHVLIMKMLDHPNIVNLVEVIDDPNTDHFYMVLEYVDGKRVWEGSGPPGGIGEDTARMYLRDIVSGLMYLHAHNIVHGDIKPDNVLVTRSGTVKIGDFSISQVVEMSVLAFACLNPPFLFLLAGALLEVQPLKMLISFSAALYMDDNDELRRSPGTPVFTAPECCLGVIYHGKAADTWAVGIVNNPLVLPDEMNAELKDLLEGLLCKDPALRITLDAVTNHTWVIGDDGPIPQYLCWCKRSSMQREGNRLMGATTAQV</sequence>
<evidence type="ECO:0000256" key="5">
    <source>
        <dbReference type="PROSITE-ProRule" id="PRU10141"/>
    </source>
</evidence>
<organism evidence="9 10">
    <name type="scientific">Salix brachista</name>
    <dbReference type="NCBI Taxonomy" id="2182728"/>
    <lineage>
        <taxon>Eukaryota</taxon>
        <taxon>Viridiplantae</taxon>
        <taxon>Streptophyta</taxon>
        <taxon>Embryophyta</taxon>
        <taxon>Tracheophyta</taxon>
        <taxon>Spermatophyta</taxon>
        <taxon>Magnoliopsida</taxon>
        <taxon>eudicotyledons</taxon>
        <taxon>Gunneridae</taxon>
        <taxon>Pentapetalae</taxon>
        <taxon>rosids</taxon>
        <taxon>fabids</taxon>
        <taxon>Malpighiales</taxon>
        <taxon>Salicaceae</taxon>
        <taxon>Saliceae</taxon>
        <taxon>Salix</taxon>
    </lineage>
</organism>
<dbReference type="AlphaFoldDB" id="A0A5N5N2Q7"/>
<dbReference type="InterPro" id="IPR011009">
    <property type="entry name" value="Kinase-like_dom_sf"/>
</dbReference>
<dbReference type="GO" id="GO:0005524">
    <property type="term" value="F:ATP binding"/>
    <property type="evidence" value="ECO:0007669"/>
    <property type="project" value="UniProtKB-UniRule"/>
</dbReference>
<evidence type="ECO:0000256" key="1">
    <source>
        <dbReference type="ARBA" id="ARBA00022679"/>
    </source>
</evidence>
<evidence type="ECO:0000256" key="4">
    <source>
        <dbReference type="ARBA" id="ARBA00022840"/>
    </source>
</evidence>